<dbReference type="EMBL" id="JASNVW010000001">
    <property type="protein sequence ID" value="MDK6028314.1"/>
    <property type="molecule type" value="Genomic_DNA"/>
</dbReference>
<reference evidence="4 5" key="1">
    <citation type="submission" date="2023-05" db="EMBL/GenBank/DDBJ databases">
        <title>A new hyperthermophilic archaea 'Ignisphaera cupida' sp. nov. and description of the family 'Ignisphaeraceae' fam. nov.</title>
        <authorList>
            <person name="Podosokorskaya O.A."/>
            <person name="Elcheninov A.G."/>
            <person name="Klukina A."/>
            <person name="Merkel A.Y."/>
        </authorList>
    </citation>
    <scope>NUCLEOTIDE SEQUENCE [LARGE SCALE GENOMIC DNA]</scope>
    <source>
        <strain evidence="4 5">4213-co</strain>
    </source>
</reference>
<organism evidence="4 5">
    <name type="scientific">Ignisphaera cupida</name>
    <dbReference type="NCBI Taxonomy" id="3050454"/>
    <lineage>
        <taxon>Archaea</taxon>
        <taxon>Thermoproteota</taxon>
        <taxon>Thermoprotei</taxon>
        <taxon>Desulfurococcales</taxon>
        <taxon>Desulfurococcaceae</taxon>
        <taxon>Ignisphaera</taxon>
    </lineage>
</organism>
<accession>A0ABD4Z5C4</accession>
<evidence type="ECO:0000313" key="5">
    <source>
        <dbReference type="Proteomes" id="UP001529235"/>
    </source>
</evidence>
<keyword evidence="2" id="KW-0067">ATP-binding</keyword>
<feature type="domain" description="Asparagine synthetase" evidence="3">
    <location>
        <begin position="30"/>
        <end position="160"/>
    </location>
</feature>
<dbReference type="Pfam" id="PF00733">
    <property type="entry name" value="Asn_synthase"/>
    <property type="match status" value="1"/>
</dbReference>
<evidence type="ECO:0000256" key="1">
    <source>
        <dbReference type="ARBA" id="ARBA00022741"/>
    </source>
</evidence>
<dbReference type="PANTHER" id="PTHR11772:SF2">
    <property type="entry name" value="ASPARAGINE SYNTHETASE [GLUTAMINE-HYDROLYZING]"/>
    <property type="match status" value="1"/>
</dbReference>
<dbReference type="GO" id="GO:0005524">
    <property type="term" value="F:ATP binding"/>
    <property type="evidence" value="ECO:0007669"/>
    <property type="project" value="UniProtKB-KW"/>
</dbReference>
<keyword evidence="5" id="KW-1185">Reference proteome</keyword>
<dbReference type="CDD" id="cd01991">
    <property type="entry name" value="Asn_synthase_B_C"/>
    <property type="match status" value="1"/>
</dbReference>
<dbReference type="Gene3D" id="3.40.50.620">
    <property type="entry name" value="HUPs"/>
    <property type="match status" value="1"/>
</dbReference>
<evidence type="ECO:0000256" key="2">
    <source>
        <dbReference type="ARBA" id="ARBA00022840"/>
    </source>
</evidence>
<dbReference type="RefSeq" id="WP_285273281.1">
    <property type="nucleotide sequence ID" value="NZ_JASNVW010000001.1"/>
</dbReference>
<comment type="caution">
    <text evidence="4">The sequence shown here is derived from an EMBL/GenBank/DDBJ whole genome shotgun (WGS) entry which is preliminary data.</text>
</comment>
<dbReference type="Proteomes" id="UP001529235">
    <property type="component" value="Unassembled WGS sequence"/>
</dbReference>
<proteinExistence type="predicted"/>
<dbReference type="InterPro" id="IPR014729">
    <property type="entry name" value="Rossmann-like_a/b/a_fold"/>
</dbReference>
<evidence type="ECO:0000259" key="3">
    <source>
        <dbReference type="Pfam" id="PF00733"/>
    </source>
</evidence>
<evidence type="ECO:0000313" key="4">
    <source>
        <dbReference type="EMBL" id="MDK6028314.1"/>
    </source>
</evidence>
<dbReference type="InterPro" id="IPR001962">
    <property type="entry name" value="Asn_synthase"/>
</dbReference>
<dbReference type="PANTHER" id="PTHR11772">
    <property type="entry name" value="ASPARAGINE SYNTHETASE"/>
    <property type="match status" value="1"/>
</dbReference>
<dbReference type="AlphaFoldDB" id="A0ABD4Z5C4"/>
<dbReference type="InterPro" id="IPR050795">
    <property type="entry name" value="Asn_Synthetase"/>
</dbReference>
<keyword evidence="1" id="KW-0547">Nucleotide-binding</keyword>
<protein>
    <submittedName>
        <fullName evidence="4">Asparagine synthase-related protein</fullName>
    </submittedName>
</protein>
<gene>
    <name evidence="4" type="ORF">QPL79_02920</name>
</gene>
<dbReference type="SUPFAM" id="SSF52402">
    <property type="entry name" value="Adenine nucleotide alpha hydrolases-like"/>
    <property type="match status" value="1"/>
</dbReference>
<sequence length="256" mass="28585">MRISMPCHIYEELLLKRLMDVVKRFSCDCIALSGGIDTSVILLASVLTGLKPRGYLVIYRNGLPKDVIYVNHIAKVLNIHVEHLFVDSSNVEEIVQRVVECIGKENIDSHGDGGCIEIRNDIVFYTFLSKAIDDGCKCIFTGSGGDEIFVGYSFMMNKVSYDLEKTREKLAYGRYPELEIGKCVGAKVVAPFLEESVLELAFRIPINCLRSESMLGKEILRQILEKHGLHFIANRVKTPAESGAGTKAVCKSIYDE</sequence>
<name>A0ABD4Z5C4_9CREN</name>